<dbReference type="InterPro" id="IPR049046">
    <property type="entry name" value="Beta-AFase-like_GH127_middle"/>
</dbReference>
<dbReference type="Pfam" id="PF20736">
    <property type="entry name" value="Glyco_hydro127M"/>
    <property type="match status" value="1"/>
</dbReference>
<evidence type="ECO:0000313" key="2">
    <source>
        <dbReference type="EMBL" id="KAJ8477843.1"/>
    </source>
</evidence>
<evidence type="ECO:0000313" key="3">
    <source>
        <dbReference type="Proteomes" id="UP001222027"/>
    </source>
</evidence>
<dbReference type="AlphaFoldDB" id="A0AAV8QLI2"/>
<dbReference type="PANTHER" id="PTHR31151:SF0">
    <property type="entry name" value="PROLINE-TRNA LIGASE (DUF1680)"/>
    <property type="match status" value="1"/>
</dbReference>
<protein>
    <recommendedName>
        <fullName evidence="1">Non-reducing end beta-L-arabinofuranosidase-like GH127 middle domain-containing protein</fullName>
    </recommendedName>
</protein>
<feature type="domain" description="Non-reducing end beta-L-arabinofuranosidase-like GH127 middle" evidence="1">
    <location>
        <begin position="67"/>
        <end position="123"/>
    </location>
</feature>
<accession>A0AAV8QLI2</accession>
<comment type="caution">
    <text evidence="2">The sequence shown here is derived from an EMBL/GenBank/DDBJ whole genome shotgun (WGS) entry which is preliminary data.</text>
</comment>
<proteinExistence type="predicted"/>
<dbReference type="PANTHER" id="PTHR31151">
    <property type="entry name" value="PROLINE-TRNA LIGASE (DUF1680)"/>
    <property type="match status" value="1"/>
</dbReference>
<gene>
    <name evidence="2" type="ORF">OPV22_021570</name>
</gene>
<dbReference type="EMBL" id="JAQQAF010000006">
    <property type="protein sequence ID" value="KAJ8477843.1"/>
    <property type="molecule type" value="Genomic_DNA"/>
</dbReference>
<dbReference type="Proteomes" id="UP001222027">
    <property type="component" value="Unassembled WGS sequence"/>
</dbReference>
<name>A0AAV8QLI2_ENSVE</name>
<reference evidence="2 3" key="1">
    <citation type="submission" date="2022-12" db="EMBL/GenBank/DDBJ databases">
        <title>Chromosome-scale assembly of the Ensete ventricosum genome.</title>
        <authorList>
            <person name="Dussert Y."/>
            <person name="Stocks J."/>
            <person name="Wendawek A."/>
            <person name="Woldeyes F."/>
            <person name="Nichols R.A."/>
            <person name="Borrell J.S."/>
        </authorList>
    </citation>
    <scope>NUCLEOTIDE SEQUENCE [LARGE SCALE GENOMIC DNA]</scope>
    <source>
        <strain evidence="3">cv. Maze</strain>
        <tissue evidence="2">Seeds</tissue>
    </source>
</reference>
<sequence>MGFEGGGDLWVLRRHTDDGFPLGAENTIGGGEEHEPICESVIEIGPRLANKHLGSGRFDPEPSYDSAVSKNSTVNIQIPVWTYNHDVAATINGHTVAVPPPGNVLSVDKSWSRKDQLTLSLPIGLRTEAIQVSY</sequence>
<keyword evidence="3" id="KW-1185">Reference proteome</keyword>
<evidence type="ECO:0000259" key="1">
    <source>
        <dbReference type="Pfam" id="PF20736"/>
    </source>
</evidence>
<organism evidence="2 3">
    <name type="scientific">Ensete ventricosum</name>
    <name type="common">Abyssinian banana</name>
    <name type="synonym">Musa ensete</name>
    <dbReference type="NCBI Taxonomy" id="4639"/>
    <lineage>
        <taxon>Eukaryota</taxon>
        <taxon>Viridiplantae</taxon>
        <taxon>Streptophyta</taxon>
        <taxon>Embryophyta</taxon>
        <taxon>Tracheophyta</taxon>
        <taxon>Spermatophyta</taxon>
        <taxon>Magnoliopsida</taxon>
        <taxon>Liliopsida</taxon>
        <taxon>Zingiberales</taxon>
        <taxon>Musaceae</taxon>
        <taxon>Ensete</taxon>
    </lineage>
</organism>